<comment type="caution">
    <text evidence="2">The sequence shown here is derived from an EMBL/GenBank/DDBJ whole genome shotgun (WGS) entry which is preliminary data.</text>
</comment>
<evidence type="ECO:0000313" key="3">
    <source>
        <dbReference type="Proteomes" id="UP001165378"/>
    </source>
</evidence>
<feature type="domain" description="HTH marR-type" evidence="1">
    <location>
        <begin position="10"/>
        <end position="144"/>
    </location>
</feature>
<organism evidence="2 3">
    <name type="scientific">Yinghuangia soli</name>
    <dbReference type="NCBI Taxonomy" id="2908204"/>
    <lineage>
        <taxon>Bacteria</taxon>
        <taxon>Bacillati</taxon>
        <taxon>Actinomycetota</taxon>
        <taxon>Actinomycetes</taxon>
        <taxon>Kitasatosporales</taxon>
        <taxon>Streptomycetaceae</taxon>
        <taxon>Yinghuangia</taxon>
    </lineage>
</organism>
<dbReference type="Pfam" id="PF12802">
    <property type="entry name" value="MarR_2"/>
    <property type="match status" value="1"/>
</dbReference>
<dbReference type="InterPro" id="IPR036388">
    <property type="entry name" value="WH-like_DNA-bd_sf"/>
</dbReference>
<protein>
    <submittedName>
        <fullName evidence="2">MarR family winged helix-turn-helix transcriptional regulator</fullName>
    </submittedName>
</protein>
<dbReference type="SMART" id="SM00347">
    <property type="entry name" value="HTH_MARR"/>
    <property type="match status" value="1"/>
</dbReference>
<reference evidence="2" key="1">
    <citation type="submission" date="2022-01" db="EMBL/GenBank/DDBJ databases">
        <title>Genome-Based Taxonomic Classification of the Phylum Actinobacteria.</title>
        <authorList>
            <person name="Gao Y."/>
        </authorList>
    </citation>
    <scope>NUCLEOTIDE SEQUENCE</scope>
    <source>
        <strain evidence="2">KLBMP 8922</strain>
    </source>
</reference>
<dbReference type="RefSeq" id="WP_235051427.1">
    <property type="nucleotide sequence ID" value="NZ_JAKFHA010000003.1"/>
</dbReference>
<dbReference type="SUPFAM" id="SSF46785">
    <property type="entry name" value="Winged helix' DNA-binding domain"/>
    <property type="match status" value="1"/>
</dbReference>
<dbReference type="Gene3D" id="1.10.10.10">
    <property type="entry name" value="Winged helix-like DNA-binding domain superfamily/Winged helix DNA-binding domain"/>
    <property type="match status" value="1"/>
</dbReference>
<dbReference type="GO" id="GO:0006950">
    <property type="term" value="P:response to stress"/>
    <property type="evidence" value="ECO:0007669"/>
    <property type="project" value="TreeGrafter"/>
</dbReference>
<dbReference type="PROSITE" id="PS50995">
    <property type="entry name" value="HTH_MARR_2"/>
    <property type="match status" value="1"/>
</dbReference>
<dbReference type="InterPro" id="IPR036390">
    <property type="entry name" value="WH_DNA-bd_sf"/>
</dbReference>
<evidence type="ECO:0000259" key="1">
    <source>
        <dbReference type="PROSITE" id="PS50995"/>
    </source>
</evidence>
<dbReference type="PANTHER" id="PTHR33164">
    <property type="entry name" value="TRANSCRIPTIONAL REGULATOR, MARR FAMILY"/>
    <property type="match status" value="1"/>
</dbReference>
<dbReference type="InterPro" id="IPR039422">
    <property type="entry name" value="MarR/SlyA-like"/>
</dbReference>
<sequence>MASAPHDAPGFELPLRMFMAFRMALDEVHAELAAQGHPDVRPTHGYVFQAIGPHGTTAADLGRALGISKQAAGKSIATLEGLGYVTLSPDPHDARRKLVHLTARGVDVLVRSARVFETIRARWAAELGPERLRELEADMRRMTPDDFFRLDVPGWFGSVG</sequence>
<proteinExistence type="predicted"/>
<name>A0AA41PWN0_9ACTN</name>
<evidence type="ECO:0000313" key="2">
    <source>
        <dbReference type="EMBL" id="MCF2527288.1"/>
    </source>
</evidence>
<dbReference type="EMBL" id="JAKFHA010000003">
    <property type="protein sequence ID" value="MCF2527288.1"/>
    <property type="molecule type" value="Genomic_DNA"/>
</dbReference>
<dbReference type="PANTHER" id="PTHR33164:SF99">
    <property type="entry name" value="MARR FAMILY REGULATORY PROTEIN"/>
    <property type="match status" value="1"/>
</dbReference>
<dbReference type="GO" id="GO:0003700">
    <property type="term" value="F:DNA-binding transcription factor activity"/>
    <property type="evidence" value="ECO:0007669"/>
    <property type="project" value="InterPro"/>
</dbReference>
<dbReference type="Proteomes" id="UP001165378">
    <property type="component" value="Unassembled WGS sequence"/>
</dbReference>
<dbReference type="AlphaFoldDB" id="A0AA41PWN0"/>
<accession>A0AA41PWN0</accession>
<keyword evidence="3" id="KW-1185">Reference proteome</keyword>
<gene>
    <name evidence="2" type="ORF">LZ495_08685</name>
</gene>
<dbReference type="InterPro" id="IPR000835">
    <property type="entry name" value="HTH_MarR-typ"/>
</dbReference>